<feature type="binding site" evidence="5">
    <location>
        <position position="166"/>
    </location>
    <ligand>
        <name>Mn(2+)</name>
        <dbReference type="ChEBI" id="CHEBI:29035"/>
    </ligand>
</feature>
<reference evidence="10" key="1">
    <citation type="submission" date="2017-09" db="EMBL/GenBank/DDBJ databases">
        <title>Depth-based differentiation of microbial function through sediment-hosted aquifers and enrichment of novel symbionts in the deep terrestrial subsurface.</title>
        <authorList>
            <person name="Probst A.J."/>
            <person name="Ladd B."/>
            <person name="Jarett J.K."/>
            <person name="Geller-Mcgrath D.E."/>
            <person name="Sieber C.M.K."/>
            <person name="Emerson J.B."/>
            <person name="Anantharaman K."/>
            <person name="Thomas B.C."/>
            <person name="Malmstrom R."/>
            <person name="Stieglmeier M."/>
            <person name="Klingl A."/>
            <person name="Woyke T."/>
            <person name="Ryan C.M."/>
            <person name="Banfield J.F."/>
        </authorList>
    </citation>
    <scope>NUCLEOTIDE SEQUENCE [LARGE SCALE GENOMIC DNA]</scope>
</reference>
<dbReference type="AlphaFoldDB" id="A0A2H0TGM1"/>
<dbReference type="GO" id="GO:0005737">
    <property type="term" value="C:cytoplasm"/>
    <property type="evidence" value="ECO:0007669"/>
    <property type="project" value="TreeGrafter"/>
</dbReference>
<evidence type="ECO:0000256" key="2">
    <source>
        <dbReference type="ARBA" id="ARBA00012682"/>
    </source>
</evidence>
<dbReference type="Pfam" id="PF00081">
    <property type="entry name" value="Sod_Fe_N"/>
    <property type="match status" value="1"/>
</dbReference>
<evidence type="ECO:0000256" key="6">
    <source>
        <dbReference type="RuleBase" id="RU000414"/>
    </source>
</evidence>
<dbReference type="InterPro" id="IPR036324">
    <property type="entry name" value="Mn/Fe_SOD_N_sf"/>
</dbReference>
<dbReference type="FunFam" id="1.10.287.990:FF:000001">
    <property type="entry name" value="Superoxide dismutase"/>
    <property type="match status" value="1"/>
</dbReference>
<dbReference type="GO" id="GO:0004784">
    <property type="term" value="F:superoxide dismutase activity"/>
    <property type="evidence" value="ECO:0007669"/>
    <property type="project" value="UniProtKB-EC"/>
</dbReference>
<dbReference type="PRINTS" id="PR01703">
    <property type="entry name" value="MNSODISMTASE"/>
</dbReference>
<evidence type="ECO:0000256" key="3">
    <source>
        <dbReference type="ARBA" id="ARBA00022723"/>
    </source>
</evidence>
<proteinExistence type="inferred from homology"/>
<comment type="similarity">
    <text evidence="1 6">Belongs to the iron/manganese superoxide dismutase family.</text>
</comment>
<comment type="caution">
    <text evidence="9">The sequence shown here is derived from an EMBL/GenBank/DDBJ whole genome shotgun (WGS) entry which is preliminary data.</text>
</comment>
<name>A0A2H0TGM1_9BACT</name>
<gene>
    <name evidence="9" type="ORF">COU46_00185</name>
</gene>
<keyword evidence="4 6" id="KW-0560">Oxidoreductase</keyword>
<dbReference type="SUPFAM" id="SSF46609">
    <property type="entry name" value="Fe,Mn superoxide dismutase (SOD), N-terminal domain"/>
    <property type="match status" value="1"/>
</dbReference>
<dbReference type="PIRSF" id="PIRSF000349">
    <property type="entry name" value="SODismutase"/>
    <property type="match status" value="1"/>
</dbReference>
<dbReference type="InterPro" id="IPR019831">
    <property type="entry name" value="Mn/Fe_SOD_N"/>
</dbReference>
<feature type="binding site" evidence="5">
    <location>
        <position position="170"/>
    </location>
    <ligand>
        <name>Mn(2+)</name>
        <dbReference type="ChEBI" id="CHEBI:29035"/>
    </ligand>
</feature>
<evidence type="ECO:0000256" key="1">
    <source>
        <dbReference type="ARBA" id="ARBA00008714"/>
    </source>
</evidence>
<dbReference type="EC" id="1.15.1.1" evidence="2 6"/>
<dbReference type="PANTHER" id="PTHR43595">
    <property type="entry name" value="37S RIBOSOMAL PROTEIN S26, MITOCHONDRIAL"/>
    <property type="match status" value="1"/>
</dbReference>
<dbReference type="PROSITE" id="PS00088">
    <property type="entry name" value="SOD_MN"/>
    <property type="match status" value="1"/>
</dbReference>
<evidence type="ECO:0000259" key="7">
    <source>
        <dbReference type="Pfam" id="PF00081"/>
    </source>
</evidence>
<protein>
    <recommendedName>
        <fullName evidence="2 6">Superoxide dismutase</fullName>
        <ecNumber evidence="2 6">1.15.1.1</ecNumber>
    </recommendedName>
</protein>
<comment type="function">
    <text evidence="6">Destroys radicals which are normally produced within the cells and which are toxic to biological systems.</text>
</comment>
<dbReference type="FunFam" id="3.55.40.20:FF:000001">
    <property type="entry name" value="Superoxide dismutase"/>
    <property type="match status" value="1"/>
</dbReference>
<sequence>MSKYVLPALPFELNALEPYIDARTMQIHHDKHHRAYVDKLNLALEDHPDLSEKTIEDLLSSPDRIPEEIRQAVINNGGGHANHSLFWQILGPEQGSEPTGDLKEKIKDSFSGFEKFKTDFTKNAADLFGSGWVWLIIKKGGILEIIKTSNQDNPLSLGKTPILNLDLWEHAYYLKYQNRRTEYINAWWSVINWEKVSGLASHF</sequence>
<comment type="catalytic activity">
    <reaction evidence="6">
        <text>2 superoxide + 2 H(+) = H2O2 + O2</text>
        <dbReference type="Rhea" id="RHEA:20696"/>
        <dbReference type="ChEBI" id="CHEBI:15378"/>
        <dbReference type="ChEBI" id="CHEBI:15379"/>
        <dbReference type="ChEBI" id="CHEBI:16240"/>
        <dbReference type="ChEBI" id="CHEBI:18421"/>
        <dbReference type="EC" id="1.15.1.1"/>
    </reaction>
</comment>
<evidence type="ECO:0000313" key="10">
    <source>
        <dbReference type="Proteomes" id="UP000229383"/>
    </source>
</evidence>
<feature type="domain" description="Manganese/iron superoxide dismutase N-terminal" evidence="7">
    <location>
        <begin position="3"/>
        <end position="90"/>
    </location>
</feature>
<dbReference type="SUPFAM" id="SSF54719">
    <property type="entry name" value="Fe,Mn superoxide dismutase (SOD), C-terminal domain"/>
    <property type="match status" value="1"/>
</dbReference>
<keyword evidence="3 5" id="KW-0479">Metal-binding</keyword>
<dbReference type="PANTHER" id="PTHR43595:SF2">
    <property type="entry name" value="SMALL RIBOSOMAL SUBUNIT PROTEIN MS42"/>
    <property type="match status" value="1"/>
</dbReference>
<dbReference type="Gene3D" id="1.10.287.990">
    <property type="entry name" value="Fe,Mn superoxide dismutase (SOD) domain"/>
    <property type="match status" value="1"/>
</dbReference>
<dbReference type="InterPro" id="IPR019832">
    <property type="entry name" value="Mn/Fe_SOD_C"/>
</dbReference>
<evidence type="ECO:0000256" key="5">
    <source>
        <dbReference type="PIRSR" id="PIRSR000349-1"/>
    </source>
</evidence>
<dbReference type="GO" id="GO:0046872">
    <property type="term" value="F:metal ion binding"/>
    <property type="evidence" value="ECO:0007669"/>
    <property type="project" value="UniProtKB-KW"/>
</dbReference>
<dbReference type="Gene3D" id="3.55.40.20">
    <property type="entry name" value="Iron/manganese superoxide dismutase, C-terminal domain"/>
    <property type="match status" value="1"/>
</dbReference>
<dbReference type="EMBL" id="PFCN01000002">
    <property type="protein sequence ID" value="PIR70706.1"/>
    <property type="molecule type" value="Genomic_DNA"/>
</dbReference>
<feature type="binding site" evidence="5">
    <location>
        <position position="28"/>
    </location>
    <ligand>
        <name>Mn(2+)</name>
        <dbReference type="ChEBI" id="CHEBI:29035"/>
    </ligand>
</feature>
<evidence type="ECO:0000256" key="4">
    <source>
        <dbReference type="ARBA" id="ARBA00023002"/>
    </source>
</evidence>
<accession>A0A2H0TGM1</accession>
<dbReference type="InterPro" id="IPR019833">
    <property type="entry name" value="Mn/Fe_SOD_BS"/>
</dbReference>
<evidence type="ECO:0000259" key="8">
    <source>
        <dbReference type="Pfam" id="PF02777"/>
    </source>
</evidence>
<dbReference type="Proteomes" id="UP000229383">
    <property type="component" value="Unassembled WGS sequence"/>
</dbReference>
<organism evidence="9 10">
    <name type="scientific">Candidatus Niyogibacteria bacterium CG10_big_fil_rev_8_21_14_0_10_42_19</name>
    <dbReference type="NCBI Taxonomy" id="1974725"/>
    <lineage>
        <taxon>Bacteria</taxon>
        <taxon>Candidatus Niyogiibacteriota</taxon>
    </lineage>
</organism>
<evidence type="ECO:0000313" key="9">
    <source>
        <dbReference type="EMBL" id="PIR70706.1"/>
    </source>
</evidence>
<feature type="domain" description="Manganese/iron superoxide dismutase C-terminal" evidence="8">
    <location>
        <begin position="98"/>
        <end position="197"/>
    </location>
</feature>
<dbReference type="InterPro" id="IPR036314">
    <property type="entry name" value="SOD_C_sf"/>
</dbReference>
<dbReference type="Pfam" id="PF02777">
    <property type="entry name" value="Sod_Fe_C"/>
    <property type="match status" value="1"/>
</dbReference>
<dbReference type="InterPro" id="IPR001189">
    <property type="entry name" value="Mn/Fe_SOD"/>
</dbReference>
<feature type="binding site" evidence="5">
    <location>
        <position position="83"/>
    </location>
    <ligand>
        <name>Mn(2+)</name>
        <dbReference type="ChEBI" id="CHEBI:29035"/>
    </ligand>
</feature>